<sequence>MGNSASADYDWQKNYGVQPDAQFLRDEYASEFGQLRTFLEKRGKHLSRFNSQLWAYAKRAQQDDTVFSWKEEIAQKLHFEFRQIFPKSKLEIFGSTINGCGSRSADLDVCLLYAATCLRKFRKQCLECNSNNSGFSLLESREQARVPMLRLWWKGKVWWYGNPAEKLEINVIVNGVANICSSHLIRHYSRIDERFSALCLIVKRWAESHDIGNAFKGTLNGFSLTLMVLHFLQVGANPPIMPNLQHLFPDYYTLERPVEKWQLSDSFPAYLPDAPKNSQTLGELLAAFFVYYEHFGFSSRTISIASGGTTSRYNDGYISIEEPFKKKNVARSVNHWTNFQNIQDEVEKAAAALTSEERPLLLKTLGIE</sequence>
<name>A0AAD4R171_9BILA</name>
<dbReference type="Pfam" id="PF22600">
    <property type="entry name" value="MTPAP-like_central"/>
    <property type="match status" value="1"/>
</dbReference>
<proteinExistence type="predicted"/>
<keyword evidence="3" id="KW-1185">Reference proteome</keyword>
<dbReference type="GO" id="GO:0031123">
    <property type="term" value="P:RNA 3'-end processing"/>
    <property type="evidence" value="ECO:0007669"/>
    <property type="project" value="TreeGrafter"/>
</dbReference>
<gene>
    <name evidence="2" type="ORF">DdX_15198</name>
</gene>
<dbReference type="EMBL" id="JAKKPZ010000090">
    <property type="protein sequence ID" value="KAI1702961.1"/>
    <property type="molecule type" value="Genomic_DNA"/>
</dbReference>
<dbReference type="AlphaFoldDB" id="A0AAD4R171"/>
<dbReference type="SUPFAM" id="SSF81631">
    <property type="entry name" value="PAP/OAS1 substrate-binding domain"/>
    <property type="match status" value="1"/>
</dbReference>
<dbReference type="Proteomes" id="UP001201812">
    <property type="component" value="Unassembled WGS sequence"/>
</dbReference>
<protein>
    <submittedName>
        <fullName evidence="2">Poly(A) RNA polymerase gld-2 like protein A</fullName>
    </submittedName>
</protein>
<dbReference type="Gene3D" id="3.30.460.10">
    <property type="entry name" value="Beta Polymerase, domain 2"/>
    <property type="match status" value="1"/>
</dbReference>
<organism evidence="2 3">
    <name type="scientific">Ditylenchus destructor</name>
    <dbReference type="NCBI Taxonomy" id="166010"/>
    <lineage>
        <taxon>Eukaryota</taxon>
        <taxon>Metazoa</taxon>
        <taxon>Ecdysozoa</taxon>
        <taxon>Nematoda</taxon>
        <taxon>Chromadorea</taxon>
        <taxon>Rhabditida</taxon>
        <taxon>Tylenchina</taxon>
        <taxon>Tylenchomorpha</taxon>
        <taxon>Sphaerularioidea</taxon>
        <taxon>Anguinidae</taxon>
        <taxon>Anguininae</taxon>
        <taxon>Ditylenchus</taxon>
    </lineage>
</organism>
<dbReference type="SUPFAM" id="SSF81301">
    <property type="entry name" value="Nucleotidyltransferase"/>
    <property type="match status" value="1"/>
</dbReference>
<dbReference type="InterPro" id="IPR043519">
    <property type="entry name" value="NT_sf"/>
</dbReference>
<feature type="domain" description="Poly(A) RNA polymerase mitochondrial-like central palm" evidence="1">
    <location>
        <begin position="49"/>
        <end position="190"/>
    </location>
</feature>
<dbReference type="InterPro" id="IPR054708">
    <property type="entry name" value="MTPAP-like_central"/>
</dbReference>
<evidence type="ECO:0000313" key="3">
    <source>
        <dbReference type="Proteomes" id="UP001201812"/>
    </source>
</evidence>
<dbReference type="PANTHER" id="PTHR12271:SF117">
    <property type="entry name" value="PAP-ASSOCIATED DOMAIN-CONTAINING PROTEIN"/>
    <property type="match status" value="1"/>
</dbReference>
<evidence type="ECO:0000259" key="1">
    <source>
        <dbReference type="Pfam" id="PF22600"/>
    </source>
</evidence>
<accession>A0AAD4R171</accession>
<dbReference type="GO" id="GO:1990817">
    <property type="term" value="F:poly(A) RNA polymerase activity"/>
    <property type="evidence" value="ECO:0007669"/>
    <property type="project" value="TreeGrafter"/>
</dbReference>
<reference evidence="2" key="1">
    <citation type="submission" date="2022-01" db="EMBL/GenBank/DDBJ databases">
        <title>Genome Sequence Resource for Two Populations of Ditylenchus destructor, the Migratory Endoparasitic Phytonematode.</title>
        <authorList>
            <person name="Zhang H."/>
            <person name="Lin R."/>
            <person name="Xie B."/>
        </authorList>
    </citation>
    <scope>NUCLEOTIDE SEQUENCE</scope>
    <source>
        <strain evidence="2">BazhouSP</strain>
    </source>
</reference>
<dbReference type="Gene3D" id="1.10.1410.10">
    <property type="match status" value="1"/>
</dbReference>
<dbReference type="PANTHER" id="PTHR12271">
    <property type="entry name" value="POLY A POLYMERASE CID PAP -RELATED"/>
    <property type="match status" value="1"/>
</dbReference>
<comment type="caution">
    <text evidence="2">The sequence shown here is derived from an EMBL/GenBank/DDBJ whole genome shotgun (WGS) entry which is preliminary data.</text>
</comment>
<dbReference type="CDD" id="cd05402">
    <property type="entry name" value="NT_PAP_TUTase"/>
    <property type="match status" value="1"/>
</dbReference>
<evidence type="ECO:0000313" key="2">
    <source>
        <dbReference type="EMBL" id="KAI1702961.1"/>
    </source>
</evidence>